<evidence type="ECO:0000313" key="3">
    <source>
        <dbReference type="EMBL" id="KIA77220.1"/>
    </source>
</evidence>
<comment type="caution">
    <text evidence="3">The sequence shown here is derived from an EMBL/GenBank/DDBJ whole genome shotgun (WGS) entry which is preliminary data.</text>
</comment>
<keyword evidence="1" id="KW-0732">Signal</keyword>
<protein>
    <recommendedName>
        <fullName evidence="2">SMP-30/Gluconolactonase/LRE-like region domain-containing protein</fullName>
    </recommendedName>
</protein>
<accession>A0A0C1C853</accession>
<dbReference type="Pfam" id="PF08450">
    <property type="entry name" value="SGL"/>
    <property type="match status" value="1"/>
</dbReference>
<dbReference type="SUPFAM" id="SSF63829">
    <property type="entry name" value="Calcium-dependent phosphotriesterase"/>
    <property type="match status" value="1"/>
</dbReference>
<dbReference type="PANTHER" id="PTHR47064:SF2">
    <property type="entry name" value="SMP-30_GLUCONOLACTONASE_LRE-LIKE REGION DOMAIN-CONTAINING PROTEIN-RELATED"/>
    <property type="match status" value="1"/>
</dbReference>
<dbReference type="AlphaFoldDB" id="A0A0C1C853"/>
<feature type="signal peptide" evidence="1">
    <location>
        <begin position="1"/>
        <end position="28"/>
    </location>
</feature>
<dbReference type="PATRIC" id="fig|83552.4.peg.1652"/>
<evidence type="ECO:0000256" key="1">
    <source>
        <dbReference type="SAM" id="SignalP"/>
    </source>
</evidence>
<sequence>MKTSKWFEVRRGLMFKWLCLFLFLISQASCNDSIKNNPAYPISATPQLPFEVYSEEFAKILGVRPQLFHVADGFGFTEGPAYLSIKNSEEGYLLFTDQINDNILILRWHGLLPYNQITLLSWSKPVVFRHPSNIADGQTIDSEGRLLTAETTGRRVSVTELTGEVKTLVGFYDGKPLNSPNDLVVKSDGTVWFTDPGYGCLQFPQECYLPNNVYRYNPKTKDLDAVITDFKMPNGIAFSPDEKILYVIDSGAIQAPRTYYEKYPHAIYSFDVTEDGSKVTNKRLFTTVAPGFPDGMRLDHEGNIYVGALDGVQVFNPKGELIGKIRMPKETANLTFGGKDNNVLFICSSDSIWAIKLNTKGAKPVPELAKAS</sequence>
<gene>
    <name evidence="3" type="ORF">DB43_GS00260</name>
</gene>
<dbReference type="EMBL" id="JSAM01000088">
    <property type="protein sequence ID" value="KIA77220.1"/>
    <property type="molecule type" value="Genomic_DNA"/>
</dbReference>
<dbReference type="InterPro" id="IPR013658">
    <property type="entry name" value="SGL"/>
</dbReference>
<feature type="domain" description="SMP-30/Gluconolactonase/LRE-like region" evidence="2">
    <location>
        <begin position="89"/>
        <end position="349"/>
    </location>
</feature>
<dbReference type="PANTHER" id="PTHR47064">
    <property type="entry name" value="PUTATIVE (AFU_ORTHOLOGUE AFUA_1G08990)-RELATED"/>
    <property type="match status" value="1"/>
</dbReference>
<proteinExistence type="predicted"/>
<reference evidence="3 4" key="1">
    <citation type="journal article" date="2014" name="Mol. Biol. Evol.">
        <title>Massive expansion of Ubiquitination-related gene families within the Chlamydiae.</title>
        <authorList>
            <person name="Domman D."/>
            <person name="Collingro A."/>
            <person name="Lagkouvardos I."/>
            <person name="Gehre L."/>
            <person name="Weinmaier T."/>
            <person name="Rattei T."/>
            <person name="Subtil A."/>
            <person name="Horn M."/>
        </authorList>
    </citation>
    <scope>NUCLEOTIDE SEQUENCE [LARGE SCALE GENOMIC DNA]</scope>
    <source>
        <strain evidence="3 4">OEW1</strain>
    </source>
</reference>
<feature type="chain" id="PRO_5002129074" description="SMP-30/Gluconolactonase/LRE-like region domain-containing protein" evidence="1">
    <location>
        <begin position="29"/>
        <end position="372"/>
    </location>
</feature>
<dbReference type="Proteomes" id="UP000031307">
    <property type="component" value="Unassembled WGS sequence"/>
</dbReference>
<dbReference type="InterPro" id="IPR052988">
    <property type="entry name" value="Oryzine_lactonohydrolase"/>
</dbReference>
<dbReference type="InterPro" id="IPR011042">
    <property type="entry name" value="6-blade_b-propeller_TolB-like"/>
</dbReference>
<organism evidence="3 4">
    <name type="scientific">Parachlamydia acanthamoebae</name>
    <dbReference type="NCBI Taxonomy" id="83552"/>
    <lineage>
        <taxon>Bacteria</taxon>
        <taxon>Pseudomonadati</taxon>
        <taxon>Chlamydiota</taxon>
        <taxon>Chlamydiia</taxon>
        <taxon>Parachlamydiales</taxon>
        <taxon>Parachlamydiaceae</taxon>
        <taxon>Parachlamydia</taxon>
    </lineage>
</organism>
<evidence type="ECO:0000313" key="4">
    <source>
        <dbReference type="Proteomes" id="UP000031307"/>
    </source>
</evidence>
<evidence type="ECO:0000259" key="2">
    <source>
        <dbReference type="Pfam" id="PF08450"/>
    </source>
</evidence>
<dbReference type="Gene3D" id="2.120.10.30">
    <property type="entry name" value="TolB, C-terminal domain"/>
    <property type="match status" value="1"/>
</dbReference>
<name>A0A0C1C853_9BACT</name>